<feature type="region of interest" description="Disordered" evidence="1">
    <location>
        <begin position="1"/>
        <end position="22"/>
    </location>
</feature>
<dbReference type="AlphaFoldDB" id="A0A0A8ZMY8"/>
<name>A0A0A8ZMY8_ARUDO</name>
<organism evidence="2">
    <name type="scientific">Arundo donax</name>
    <name type="common">Giant reed</name>
    <name type="synonym">Donax arundinaceus</name>
    <dbReference type="NCBI Taxonomy" id="35708"/>
    <lineage>
        <taxon>Eukaryota</taxon>
        <taxon>Viridiplantae</taxon>
        <taxon>Streptophyta</taxon>
        <taxon>Embryophyta</taxon>
        <taxon>Tracheophyta</taxon>
        <taxon>Spermatophyta</taxon>
        <taxon>Magnoliopsida</taxon>
        <taxon>Liliopsida</taxon>
        <taxon>Poales</taxon>
        <taxon>Poaceae</taxon>
        <taxon>PACMAD clade</taxon>
        <taxon>Arundinoideae</taxon>
        <taxon>Arundineae</taxon>
        <taxon>Arundo</taxon>
    </lineage>
</organism>
<evidence type="ECO:0000256" key="1">
    <source>
        <dbReference type="SAM" id="MobiDB-lite"/>
    </source>
</evidence>
<evidence type="ECO:0000313" key="2">
    <source>
        <dbReference type="EMBL" id="JAD36212.1"/>
    </source>
</evidence>
<protein>
    <submittedName>
        <fullName evidence="2">Uncharacterized protein</fullName>
    </submittedName>
</protein>
<proteinExistence type="predicted"/>
<accession>A0A0A8ZMY8</accession>
<reference evidence="2" key="1">
    <citation type="submission" date="2014-09" db="EMBL/GenBank/DDBJ databases">
        <authorList>
            <person name="Magalhaes I.L.F."/>
            <person name="Oliveira U."/>
            <person name="Santos F.R."/>
            <person name="Vidigal T.H.D.A."/>
            <person name="Brescovit A.D."/>
            <person name="Santos A.J."/>
        </authorList>
    </citation>
    <scope>NUCLEOTIDE SEQUENCE</scope>
    <source>
        <tissue evidence="2">Shoot tissue taken approximately 20 cm above the soil surface</tissue>
    </source>
</reference>
<reference evidence="2" key="2">
    <citation type="journal article" date="2015" name="Data Brief">
        <title>Shoot transcriptome of the giant reed, Arundo donax.</title>
        <authorList>
            <person name="Barrero R.A."/>
            <person name="Guerrero F.D."/>
            <person name="Moolhuijzen P."/>
            <person name="Goolsby J.A."/>
            <person name="Tidwell J."/>
            <person name="Bellgard S.E."/>
            <person name="Bellgard M.I."/>
        </authorList>
    </citation>
    <scope>NUCLEOTIDE SEQUENCE</scope>
    <source>
        <tissue evidence="2">Shoot tissue taken approximately 20 cm above the soil surface</tissue>
    </source>
</reference>
<feature type="compositionally biased region" description="Basic residues" evidence="1">
    <location>
        <begin position="13"/>
        <end position="22"/>
    </location>
</feature>
<dbReference type="EMBL" id="GBRH01261683">
    <property type="protein sequence ID" value="JAD36212.1"/>
    <property type="molecule type" value="Transcribed_RNA"/>
</dbReference>
<sequence>MAMAAEALADGHGRRRSLSLSP</sequence>